<evidence type="ECO:0000313" key="2">
    <source>
        <dbReference type="Proteomes" id="UP000030641"/>
    </source>
</evidence>
<evidence type="ECO:0000313" key="1">
    <source>
        <dbReference type="EMBL" id="KEQ96482.1"/>
    </source>
</evidence>
<sequence length="198" mass="21715">MSLCASTSDRTPASIDEGRDLNDDLLDFYMVDSDSPAVKRVYWEDLAVDELPDYIDEDQLSDAESEVDIICSDLIDNQPSVSKGLITSFSDDELPYYVDDGLPPPVDTTHVSSTATGPSKATTRFSLIVLSGSAGDAKYLHLSRLLAVASPSTRVRVNKTRTSVKQIYSHATTTEASTSRALYEPNFQTTLFFPNTMI</sequence>
<dbReference type="GeneID" id="25369867"/>
<name>A0A074YQU0_AURSE</name>
<dbReference type="RefSeq" id="XP_013345135.1">
    <property type="nucleotide sequence ID" value="XM_013489681.1"/>
</dbReference>
<organism evidence="1 2">
    <name type="scientific">Aureobasidium subglaciale (strain EXF-2481)</name>
    <name type="common">Aureobasidium pullulans var. subglaciale</name>
    <dbReference type="NCBI Taxonomy" id="1043005"/>
    <lineage>
        <taxon>Eukaryota</taxon>
        <taxon>Fungi</taxon>
        <taxon>Dikarya</taxon>
        <taxon>Ascomycota</taxon>
        <taxon>Pezizomycotina</taxon>
        <taxon>Dothideomycetes</taxon>
        <taxon>Dothideomycetidae</taxon>
        <taxon>Dothideales</taxon>
        <taxon>Saccotheciaceae</taxon>
        <taxon>Aureobasidium</taxon>
    </lineage>
</organism>
<proteinExistence type="predicted"/>
<gene>
    <name evidence="1" type="ORF">AUEXF2481DRAFT_640519</name>
</gene>
<accession>A0A074YQU0</accession>
<reference evidence="1 2" key="1">
    <citation type="journal article" date="2014" name="BMC Genomics">
        <title>Genome sequencing of four Aureobasidium pullulans varieties: biotechnological potential, stress tolerance, and description of new species.</title>
        <authorList>
            <person name="Gostin Ar C."/>
            <person name="Ohm R.A."/>
            <person name="Kogej T."/>
            <person name="Sonjak S."/>
            <person name="Turk M."/>
            <person name="Zajc J."/>
            <person name="Zalar P."/>
            <person name="Grube M."/>
            <person name="Sun H."/>
            <person name="Han J."/>
            <person name="Sharma A."/>
            <person name="Chiniquy J."/>
            <person name="Ngan C.Y."/>
            <person name="Lipzen A."/>
            <person name="Barry K."/>
            <person name="Grigoriev I.V."/>
            <person name="Gunde-Cimerman N."/>
        </authorList>
    </citation>
    <scope>NUCLEOTIDE SEQUENCE [LARGE SCALE GENOMIC DNA]</scope>
    <source>
        <strain evidence="1 2">EXF-2481</strain>
    </source>
</reference>
<dbReference type="EMBL" id="KL584756">
    <property type="protein sequence ID" value="KEQ96482.1"/>
    <property type="molecule type" value="Genomic_DNA"/>
</dbReference>
<protein>
    <submittedName>
        <fullName evidence="1">Uncharacterized protein</fullName>
    </submittedName>
</protein>
<dbReference type="OrthoDB" id="3906061at2759"/>
<dbReference type="InParanoid" id="A0A074YQU0"/>
<keyword evidence="2" id="KW-1185">Reference proteome</keyword>
<dbReference type="AlphaFoldDB" id="A0A074YQU0"/>
<dbReference type="Proteomes" id="UP000030641">
    <property type="component" value="Unassembled WGS sequence"/>
</dbReference>
<dbReference type="HOGENOM" id="CLU_1377870_0_0_1"/>